<dbReference type="RefSeq" id="WP_251589982.1">
    <property type="nucleotide sequence ID" value="NZ_JAMLJI010000001.1"/>
</dbReference>
<protein>
    <submittedName>
        <fullName evidence="1">Uncharacterized protein</fullName>
    </submittedName>
</protein>
<name>A0ABU1GXI1_9GAMM</name>
<dbReference type="EMBL" id="JARWAO010000003">
    <property type="protein sequence ID" value="MDR5896038.1"/>
    <property type="molecule type" value="Genomic_DNA"/>
</dbReference>
<proteinExistence type="predicted"/>
<keyword evidence="2" id="KW-1185">Reference proteome</keyword>
<evidence type="ECO:0000313" key="1">
    <source>
        <dbReference type="EMBL" id="MDR5896038.1"/>
    </source>
</evidence>
<reference evidence="1 2" key="1">
    <citation type="submission" date="2023-04" db="EMBL/GenBank/DDBJ databases">
        <title>A long-awaited taxogenomic arrangement of the family Halomonadaceae.</title>
        <authorList>
            <person name="De La Haba R."/>
            <person name="Chuvochina M."/>
            <person name="Wittouck S."/>
            <person name="Arahal D.R."/>
            <person name="Sanchez-Porro C."/>
            <person name="Hugenholtz P."/>
            <person name="Ventosa A."/>
        </authorList>
    </citation>
    <scope>NUCLEOTIDE SEQUENCE [LARGE SCALE GENOMIC DNA]</scope>
    <source>
        <strain evidence="1 2">DSM 22428</strain>
    </source>
</reference>
<gene>
    <name evidence="1" type="ORF">QC825_08150</name>
</gene>
<comment type="caution">
    <text evidence="1">The sequence shown here is derived from an EMBL/GenBank/DDBJ whole genome shotgun (WGS) entry which is preliminary data.</text>
</comment>
<evidence type="ECO:0000313" key="2">
    <source>
        <dbReference type="Proteomes" id="UP001269375"/>
    </source>
</evidence>
<sequence>MKWIPKSGEWMMLDNQEFEVQRIIHTPQDTDVEVQLQLKVNLNTL</sequence>
<accession>A0ABU1GXI1</accession>
<organism evidence="1 2">
    <name type="scientific">Larsenimonas suaedae</name>
    <dbReference type="NCBI Taxonomy" id="1851019"/>
    <lineage>
        <taxon>Bacteria</taxon>
        <taxon>Pseudomonadati</taxon>
        <taxon>Pseudomonadota</taxon>
        <taxon>Gammaproteobacteria</taxon>
        <taxon>Oceanospirillales</taxon>
        <taxon>Halomonadaceae</taxon>
        <taxon>Larsenimonas</taxon>
    </lineage>
</organism>
<dbReference type="Proteomes" id="UP001269375">
    <property type="component" value="Unassembled WGS sequence"/>
</dbReference>